<proteinExistence type="predicted"/>
<dbReference type="EMBL" id="JAJSOW010000100">
    <property type="protein sequence ID" value="KAI9187271.1"/>
    <property type="molecule type" value="Genomic_DNA"/>
</dbReference>
<feature type="region of interest" description="Disordered" evidence="1">
    <location>
        <begin position="53"/>
        <end position="79"/>
    </location>
</feature>
<organism evidence="2 3">
    <name type="scientific">Acer negundo</name>
    <name type="common">Box elder</name>
    <dbReference type="NCBI Taxonomy" id="4023"/>
    <lineage>
        <taxon>Eukaryota</taxon>
        <taxon>Viridiplantae</taxon>
        <taxon>Streptophyta</taxon>
        <taxon>Embryophyta</taxon>
        <taxon>Tracheophyta</taxon>
        <taxon>Spermatophyta</taxon>
        <taxon>Magnoliopsida</taxon>
        <taxon>eudicotyledons</taxon>
        <taxon>Gunneridae</taxon>
        <taxon>Pentapetalae</taxon>
        <taxon>rosids</taxon>
        <taxon>malvids</taxon>
        <taxon>Sapindales</taxon>
        <taxon>Sapindaceae</taxon>
        <taxon>Hippocastanoideae</taxon>
        <taxon>Acereae</taxon>
        <taxon>Acer</taxon>
    </lineage>
</organism>
<evidence type="ECO:0000313" key="3">
    <source>
        <dbReference type="Proteomes" id="UP001064489"/>
    </source>
</evidence>
<evidence type="ECO:0000313" key="2">
    <source>
        <dbReference type="EMBL" id="KAI9187271.1"/>
    </source>
</evidence>
<name>A0AAD5J8G7_ACENE</name>
<feature type="compositionally biased region" description="Low complexity" evidence="1">
    <location>
        <begin position="65"/>
        <end position="79"/>
    </location>
</feature>
<dbReference type="Proteomes" id="UP001064489">
    <property type="component" value="Chromosome 3"/>
</dbReference>
<reference evidence="2" key="2">
    <citation type="submission" date="2023-02" db="EMBL/GenBank/DDBJ databases">
        <authorList>
            <person name="Swenson N.G."/>
            <person name="Wegrzyn J.L."/>
            <person name="Mcevoy S.L."/>
        </authorList>
    </citation>
    <scope>NUCLEOTIDE SEQUENCE</scope>
    <source>
        <strain evidence="2">91603</strain>
        <tissue evidence="2">Leaf</tissue>
    </source>
</reference>
<protein>
    <submittedName>
        <fullName evidence="2">Uncharacterized protein</fullName>
    </submittedName>
</protein>
<evidence type="ECO:0000256" key="1">
    <source>
        <dbReference type="SAM" id="MobiDB-lite"/>
    </source>
</evidence>
<comment type="caution">
    <text evidence="2">The sequence shown here is derived from an EMBL/GenBank/DDBJ whole genome shotgun (WGS) entry which is preliminary data.</text>
</comment>
<gene>
    <name evidence="2" type="ORF">LWI28_026203</name>
</gene>
<dbReference type="AlphaFoldDB" id="A0AAD5J8G7"/>
<accession>A0AAD5J8G7</accession>
<keyword evidence="3" id="KW-1185">Reference proteome</keyword>
<sequence>MGASAQVVVAEYVPPVAKAMAILRGQRSDIGGLFSCFGNAFRCEISITCRGGNKKKSNGKVCNLSSDDGSSVAQSSSYV</sequence>
<reference evidence="2" key="1">
    <citation type="journal article" date="2022" name="Plant J.">
        <title>Strategies of tolerance reflected in two North American maple genomes.</title>
        <authorList>
            <person name="McEvoy S.L."/>
            <person name="Sezen U.U."/>
            <person name="Trouern-Trend A."/>
            <person name="McMahon S.M."/>
            <person name="Schaberg P.G."/>
            <person name="Yang J."/>
            <person name="Wegrzyn J.L."/>
            <person name="Swenson N.G."/>
        </authorList>
    </citation>
    <scope>NUCLEOTIDE SEQUENCE</scope>
    <source>
        <strain evidence="2">91603</strain>
    </source>
</reference>